<dbReference type="SMART" id="SM00119">
    <property type="entry name" value="HECTc"/>
    <property type="match status" value="1"/>
</dbReference>
<sequence>MFDCHELQILVAGDEGEIDIEDLRRNTIIVLLDFTEDHPGIHMFWSVVRSFTEEQKKKLLKFVTSCSRPPLLGFKDLYPSFCIQLLPNVNNRLPTSATCMNLLKLPYFNDEQTLREKLLYAIDFDSGFELS</sequence>
<dbReference type="EMBL" id="UZAM01012357">
    <property type="protein sequence ID" value="VDP21380.1"/>
    <property type="molecule type" value="Genomic_DNA"/>
</dbReference>
<feature type="active site" description="Glycyl thioester intermediate" evidence="5">
    <location>
        <position position="99"/>
    </location>
</feature>
<evidence type="ECO:0000256" key="4">
    <source>
        <dbReference type="ARBA" id="ARBA00022786"/>
    </source>
</evidence>
<dbReference type="PANTHER" id="PTHR45700">
    <property type="entry name" value="UBIQUITIN-PROTEIN LIGASE E3C"/>
    <property type="match status" value="1"/>
</dbReference>
<dbReference type="PROSITE" id="PS50237">
    <property type="entry name" value="HECT"/>
    <property type="match status" value="1"/>
</dbReference>
<dbReference type="InterPro" id="IPR000569">
    <property type="entry name" value="HECT_dom"/>
</dbReference>
<dbReference type="Gene3D" id="3.30.2410.10">
    <property type="entry name" value="Hect, E3 ligase catalytic domain"/>
    <property type="match status" value="1"/>
</dbReference>
<dbReference type="AlphaFoldDB" id="A0A183IZS6"/>
<dbReference type="FunFam" id="3.30.2410.10:FF:000011">
    <property type="entry name" value="Putative Ubiquitin-protein ligase E3C"/>
    <property type="match status" value="1"/>
</dbReference>
<accession>A0A183IZS6</accession>
<dbReference type="PANTHER" id="PTHR45700:SF2">
    <property type="entry name" value="UBIQUITIN-PROTEIN LIGASE E3C"/>
    <property type="match status" value="1"/>
</dbReference>
<evidence type="ECO:0000313" key="9">
    <source>
        <dbReference type="WBParaSite" id="SBAD_0000945301-mRNA-1"/>
    </source>
</evidence>
<dbReference type="InterPro" id="IPR035983">
    <property type="entry name" value="Hect_E3_ubiquitin_ligase"/>
</dbReference>
<dbReference type="WBParaSite" id="SBAD_0000945301-mRNA-1">
    <property type="protein sequence ID" value="SBAD_0000945301-mRNA-1"/>
    <property type="gene ID" value="SBAD_0000945301"/>
</dbReference>
<keyword evidence="8" id="KW-1185">Reference proteome</keyword>
<name>A0A183IZS6_9BILA</name>
<proteinExistence type="predicted"/>
<evidence type="ECO:0000256" key="2">
    <source>
        <dbReference type="ARBA" id="ARBA00012485"/>
    </source>
</evidence>
<keyword evidence="3" id="KW-0808">Transferase</keyword>
<reference evidence="9" key="1">
    <citation type="submission" date="2016-06" db="UniProtKB">
        <authorList>
            <consortium name="WormBaseParasite"/>
        </authorList>
    </citation>
    <scope>IDENTIFICATION</scope>
</reference>
<dbReference type="SUPFAM" id="SSF56204">
    <property type="entry name" value="Hect, E3 ligase catalytic domain"/>
    <property type="match status" value="1"/>
</dbReference>
<dbReference type="EC" id="2.3.2.26" evidence="2"/>
<dbReference type="GO" id="GO:0006511">
    <property type="term" value="P:ubiquitin-dependent protein catabolic process"/>
    <property type="evidence" value="ECO:0007669"/>
    <property type="project" value="TreeGrafter"/>
</dbReference>
<dbReference type="Pfam" id="PF00632">
    <property type="entry name" value="HECT"/>
    <property type="match status" value="1"/>
</dbReference>
<evidence type="ECO:0000313" key="8">
    <source>
        <dbReference type="Proteomes" id="UP000270296"/>
    </source>
</evidence>
<evidence type="ECO:0000259" key="6">
    <source>
        <dbReference type="PROSITE" id="PS50237"/>
    </source>
</evidence>
<evidence type="ECO:0000256" key="1">
    <source>
        <dbReference type="ARBA" id="ARBA00000885"/>
    </source>
</evidence>
<dbReference type="GO" id="GO:0000209">
    <property type="term" value="P:protein polyubiquitination"/>
    <property type="evidence" value="ECO:0007669"/>
    <property type="project" value="InterPro"/>
</dbReference>
<protein>
    <recommendedName>
        <fullName evidence="2">HECT-type E3 ubiquitin transferase</fullName>
        <ecNumber evidence="2">2.3.2.26</ecNumber>
    </recommendedName>
</protein>
<evidence type="ECO:0000313" key="7">
    <source>
        <dbReference type="EMBL" id="VDP21380.1"/>
    </source>
</evidence>
<reference evidence="7 8" key="2">
    <citation type="submission" date="2018-11" db="EMBL/GenBank/DDBJ databases">
        <authorList>
            <consortium name="Pathogen Informatics"/>
        </authorList>
    </citation>
    <scope>NUCLEOTIDE SEQUENCE [LARGE SCALE GENOMIC DNA]</scope>
</reference>
<organism evidence="9">
    <name type="scientific">Soboliphyme baturini</name>
    <dbReference type="NCBI Taxonomy" id="241478"/>
    <lineage>
        <taxon>Eukaryota</taxon>
        <taxon>Metazoa</taxon>
        <taxon>Ecdysozoa</taxon>
        <taxon>Nematoda</taxon>
        <taxon>Enoplea</taxon>
        <taxon>Dorylaimia</taxon>
        <taxon>Dioctophymatida</taxon>
        <taxon>Dioctophymatoidea</taxon>
        <taxon>Soboliphymatidae</taxon>
        <taxon>Soboliphyme</taxon>
    </lineage>
</organism>
<comment type="catalytic activity">
    <reaction evidence="1">
        <text>S-ubiquitinyl-[E2 ubiquitin-conjugating enzyme]-L-cysteine + [acceptor protein]-L-lysine = [E2 ubiquitin-conjugating enzyme]-L-cysteine + N(6)-ubiquitinyl-[acceptor protein]-L-lysine.</text>
        <dbReference type="EC" id="2.3.2.26"/>
    </reaction>
</comment>
<evidence type="ECO:0000256" key="3">
    <source>
        <dbReference type="ARBA" id="ARBA00022679"/>
    </source>
</evidence>
<dbReference type="InterPro" id="IPR044611">
    <property type="entry name" value="E3A/B/C-like"/>
</dbReference>
<evidence type="ECO:0000256" key="5">
    <source>
        <dbReference type="PROSITE-ProRule" id="PRU00104"/>
    </source>
</evidence>
<keyword evidence="4 5" id="KW-0833">Ubl conjugation pathway</keyword>
<dbReference type="GO" id="GO:0061630">
    <property type="term" value="F:ubiquitin protein ligase activity"/>
    <property type="evidence" value="ECO:0007669"/>
    <property type="project" value="UniProtKB-EC"/>
</dbReference>
<dbReference type="Proteomes" id="UP000270296">
    <property type="component" value="Unassembled WGS sequence"/>
</dbReference>
<gene>
    <name evidence="7" type="ORF">SBAD_LOCUS9124</name>
</gene>
<dbReference type="OrthoDB" id="8068875at2759"/>
<feature type="domain" description="HECT" evidence="6">
    <location>
        <begin position="1"/>
        <end position="131"/>
    </location>
</feature>